<dbReference type="KEGG" id="sus:Acid_7244"/>
<dbReference type="OrthoDB" id="106976at2"/>
<accession>Q01QB5</accession>
<dbReference type="PANTHER" id="PTHR12697:SF39">
    <property type="entry name" value="SLR1687 PROTEIN"/>
    <property type="match status" value="1"/>
</dbReference>
<dbReference type="EMBL" id="CP000473">
    <property type="protein sequence ID" value="ABJ88155.1"/>
    <property type="molecule type" value="Genomic_DNA"/>
</dbReference>
<name>Q01QB5_SOLUE</name>
<dbReference type="SUPFAM" id="SSF48371">
    <property type="entry name" value="ARM repeat"/>
    <property type="match status" value="1"/>
</dbReference>
<dbReference type="InParanoid" id="Q01QB5"/>
<reference evidence="1" key="1">
    <citation type="submission" date="2006-10" db="EMBL/GenBank/DDBJ databases">
        <title>Complete sequence of Solibacter usitatus Ellin6076.</title>
        <authorList>
            <consortium name="US DOE Joint Genome Institute"/>
            <person name="Copeland A."/>
            <person name="Lucas S."/>
            <person name="Lapidus A."/>
            <person name="Barry K."/>
            <person name="Detter J.C."/>
            <person name="Glavina del Rio T."/>
            <person name="Hammon N."/>
            <person name="Israni S."/>
            <person name="Dalin E."/>
            <person name="Tice H."/>
            <person name="Pitluck S."/>
            <person name="Thompson L.S."/>
            <person name="Brettin T."/>
            <person name="Bruce D."/>
            <person name="Han C."/>
            <person name="Tapia R."/>
            <person name="Gilna P."/>
            <person name="Schmutz J."/>
            <person name="Larimer F."/>
            <person name="Land M."/>
            <person name="Hauser L."/>
            <person name="Kyrpides N."/>
            <person name="Mikhailova N."/>
            <person name="Janssen P.H."/>
            <person name="Kuske C.R."/>
            <person name="Richardson P."/>
        </authorList>
    </citation>
    <scope>NUCLEOTIDE SEQUENCE</scope>
    <source>
        <strain evidence="1">Ellin6076</strain>
    </source>
</reference>
<dbReference type="PANTHER" id="PTHR12697">
    <property type="entry name" value="PBS LYASE HEAT-LIKE PROTEIN"/>
    <property type="match status" value="1"/>
</dbReference>
<dbReference type="STRING" id="234267.Acid_7244"/>
<dbReference type="eggNOG" id="COG1413">
    <property type="taxonomic scope" value="Bacteria"/>
</dbReference>
<dbReference type="InterPro" id="IPR011989">
    <property type="entry name" value="ARM-like"/>
</dbReference>
<dbReference type="InterPro" id="IPR004155">
    <property type="entry name" value="PBS_lyase_HEAT"/>
</dbReference>
<evidence type="ECO:0000313" key="1">
    <source>
        <dbReference type="EMBL" id="ABJ88155.1"/>
    </source>
</evidence>
<dbReference type="HOGENOM" id="CLU_849659_0_0_0"/>
<sequence length="327" mass="35868">MKHALWLAIAVAQLGAQPKLLVNAKLDSRPASAGLEQTFRPLVTGQPQPAWIAYSVPSIRTFMGCDYVRDGWSQPGVVHLEPPDHAVILFRVDGGKVERIRSLSPDCEIDAGDLPVHWLTDVKPAESVALLNGFAAQRERYMDSAMNAIAMHSDPAADAALQKFLAPDQPESIRLRVVSWFGPSRGRRGYDVLKGLIANDPDERVRERAISTLGNSKEPEAVELLIATARKDPNPRMRMQALSALNRHTGANVLATFKDAIENDPDVQVKRRAVSSLQSMPDGEGVPLLIQLAKSTQNAEVRKQAMSTLGNSRDGRAVTFFEEVLKK</sequence>
<dbReference type="Pfam" id="PF13646">
    <property type="entry name" value="HEAT_2"/>
    <property type="match status" value="1"/>
</dbReference>
<proteinExistence type="predicted"/>
<dbReference type="InterPro" id="IPR016024">
    <property type="entry name" value="ARM-type_fold"/>
</dbReference>
<dbReference type="SMART" id="SM00567">
    <property type="entry name" value="EZ_HEAT"/>
    <property type="match status" value="3"/>
</dbReference>
<dbReference type="Gene3D" id="1.25.10.10">
    <property type="entry name" value="Leucine-rich Repeat Variant"/>
    <property type="match status" value="1"/>
</dbReference>
<dbReference type="GO" id="GO:0016491">
    <property type="term" value="F:oxidoreductase activity"/>
    <property type="evidence" value="ECO:0007669"/>
    <property type="project" value="TreeGrafter"/>
</dbReference>
<dbReference type="AlphaFoldDB" id="Q01QB5"/>
<gene>
    <name evidence="1" type="ordered locus">Acid_7244</name>
</gene>
<keyword evidence="1" id="KW-0456">Lyase</keyword>
<dbReference type="GO" id="GO:0016829">
    <property type="term" value="F:lyase activity"/>
    <property type="evidence" value="ECO:0007669"/>
    <property type="project" value="UniProtKB-KW"/>
</dbReference>
<organism evidence="1">
    <name type="scientific">Solibacter usitatus (strain Ellin6076)</name>
    <dbReference type="NCBI Taxonomy" id="234267"/>
    <lineage>
        <taxon>Bacteria</taxon>
        <taxon>Pseudomonadati</taxon>
        <taxon>Acidobacteriota</taxon>
        <taxon>Terriglobia</taxon>
        <taxon>Bryobacterales</taxon>
        <taxon>Solibacteraceae</taxon>
        <taxon>Candidatus Solibacter</taxon>
    </lineage>
</organism>
<protein>
    <submittedName>
        <fullName evidence="1">PBS lyase HEAT domain protein repeat-containing protein</fullName>
    </submittedName>
</protein>